<keyword evidence="5 14" id="KW-0347">Helicase</keyword>
<dbReference type="InterPro" id="IPR027417">
    <property type="entry name" value="P-loop_NTPase"/>
</dbReference>
<keyword evidence="1" id="KW-0540">Nuclease</keyword>
<evidence type="ECO:0000256" key="4">
    <source>
        <dbReference type="ARBA" id="ARBA00022801"/>
    </source>
</evidence>
<dbReference type="Proteomes" id="UP000538670">
    <property type="component" value="Unassembled WGS sequence"/>
</dbReference>
<evidence type="ECO:0000256" key="7">
    <source>
        <dbReference type="ARBA" id="ARBA00022840"/>
    </source>
</evidence>
<evidence type="ECO:0000256" key="11">
    <source>
        <dbReference type="ARBA" id="ARBA00034617"/>
    </source>
</evidence>
<dbReference type="Pfam" id="PF00580">
    <property type="entry name" value="UvrD-helicase"/>
    <property type="match status" value="1"/>
</dbReference>
<keyword evidence="4 14" id="KW-0378">Hydrolase</keyword>
<keyword evidence="3" id="KW-0227">DNA damage</keyword>
<keyword evidence="10" id="KW-0413">Isomerase</keyword>
<evidence type="ECO:0000256" key="6">
    <source>
        <dbReference type="ARBA" id="ARBA00022839"/>
    </source>
</evidence>
<dbReference type="GO" id="GO:0043138">
    <property type="term" value="F:3'-5' DNA helicase activity"/>
    <property type="evidence" value="ECO:0007669"/>
    <property type="project" value="UniProtKB-EC"/>
</dbReference>
<dbReference type="GO" id="GO:0005829">
    <property type="term" value="C:cytosol"/>
    <property type="evidence" value="ECO:0007669"/>
    <property type="project" value="TreeGrafter"/>
</dbReference>
<dbReference type="EC" id="5.6.2.4" evidence="12"/>
<dbReference type="PROSITE" id="PS51217">
    <property type="entry name" value="UVRD_HELICASE_CTER"/>
    <property type="match status" value="1"/>
</dbReference>
<keyword evidence="2 14" id="KW-0547">Nucleotide-binding</keyword>
<dbReference type="InterPro" id="IPR011604">
    <property type="entry name" value="PDDEXK-like_dom_sf"/>
</dbReference>
<dbReference type="Gene3D" id="3.40.50.300">
    <property type="entry name" value="P-loop containing nucleotide triphosphate hydrolases"/>
    <property type="match status" value="4"/>
</dbReference>
<comment type="caution">
    <text evidence="17">The sequence shown here is derived from an EMBL/GenBank/DDBJ whole genome shotgun (WGS) entry which is preliminary data.</text>
</comment>
<dbReference type="Pfam" id="PF13361">
    <property type="entry name" value="UvrD_C"/>
    <property type="match status" value="2"/>
</dbReference>
<evidence type="ECO:0000256" key="9">
    <source>
        <dbReference type="ARBA" id="ARBA00023204"/>
    </source>
</evidence>
<comment type="catalytic activity">
    <reaction evidence="13">
        <text>ATP + H2O = ADP + phosphate + H(+)</text>
        <dbReference type="Rhea" id="RHEA:13065"/>
        <dbReference type="ChEBI" id="CHEBI:15377"/>
        <dbReference type="ChEBI" id="CHEBI:15378"/>
        <dbReference type="ChEBI" id="CHEBI:30616"/>
        <dbReference type="ChEBI" id="CHEBI:43474"/>
        <dbReference type="ChEBI" id="CHEBI:456216"/>
        <dbReference type="EC" id="5.6.2.4"/>
    </reaction>
</comment>
<dbReference type="EMBL" id="JACIDH010000013">
    <property type="protein sequence ID" value="MBB3880221.1"/>
    <property type="molecule type" value="Genomic_DNA"/>
</dbReference>
<gene>
    <name evidence="17" type="ORF">GGR48_002664</name>
</gene>
<feature type="binding site" evidence="14">
    <location>
        <begin position="29"/>
        <end position="36"/>
    </location>
    <ligand>
        <name>ATP</name>
        <dbReference type="ChEBI" id="CHEBI:30616"/>
    </ligand>
</feature>
<accession>A0A7W6AAG8</accession>
<evidence type="ECO:0000259" key="16">
    <source>
        <dbReference type="PROSITE" id="PS51217"/>
    </source>
</evidence>
<dbReference type="GO" id="GO:0004527">
    <property type="term" value="F:exonuclease activity"/>
    <property type="evidence" value="ECO:0007669"/>
    <property type="project" value="UniProtKB-KW"/>
</dbReference>
<dbReference type="InterPro" id="IPR014016">
    <property type="entry name" value="UvrD-like_ATP-bd"/>
</dbReference>
<keyword evidence="8" id="KW-0238">DNA-binding</keyword>
<name>A0A7W6AAG8_9SPHN</name>
<feature type="domain" description="UvrD-like helicase C-terminal" evidence="16">
    <location>
        <begin position="495"/>
        <end position="781"/>
    </location>
</feature>
<proteinExistence type="predicted"/>
<evidence type="ECO:0000256" key="13">
    <source>
        <dbReference type="ARBA" id="ARBA00048988"/>
    </source>
</evidence>
<evidence type="ECO:0000256" key="3">
    <source>
        <dbReference type="ARBA" id="ARBA00022763"/>
    </source>
</evidence>
<dbReference type="PROSITE" id="PS51198">
    <property type="entry name" value="UVRD_HELICASE_ATP_BIND"/>
    <property type="match status" value="1"/>
</dbReference>
<dbReference type="SUPFAM" id="SSF52540">
    <property type="entry name" value="P-loop containing nucleoside triphosphate hydrolases"/>
    <property type="match status" value="1"/>
</dbReference>
<keyword evidence="6" id="KW-0269">Exonuclease</keyword>
<evidence type="ECO:0000256" key="5">
    <source>
        <dbReference type="ARBA" id="ARBA00022806"/>
    </source>
</evidence>
<evidence type="ECO:0000256" key="10">
    <source>
        <dbReference type="ARBA" id="ARBA00023235"/>
    </source>
</evidence>
<dbReference type="Gene3D" id="3.90.320.10">
    <property type="match status" value="1"/>
</dbReference>
<dbReference type="GO" id="GO:0000725">
    <property type="term" value="P:recombinational repair"/>
    <property type="evidence" value="ECO:0007669"/>
    <property type="project" value="TreeGrafter"/>
</dbReference>
<evidence type="ECO:0000256" key="2">
    <source>
        <dbReference type="ARBA" id="ARBA00022741"/>
    </source>
</evidence>
<evidence type="ECO:0000313" key="17">
    <source>
        <dbReference type="EMBL" id="MBB3880221.1"/>
    </source>
</evidence>
<evidence type="ECO:0000256" key="1">
    <source>
        <dbReference type="ARBA" id="ARBA00022722"/>
    </source>
</evidence>
<dbReference type="InterPro" id="IPR000212">
    <property type="entry name" value="DNA_helicase_UvrD/REP"/>
</dbReference>
<evidence type="ECO:0000256" key="14">
    <source>
        <dbReference type="PROSITE-ProRule" id="PRU00560"/>
    </source>
</evidence>
<evidence type="ECO:0000313" key="18">
    <source>
        <dbReference type="Proteomes" id="UP000538670"/>
    </source>
</evidence>
<organism evidence="17 18">
    <name type="scientific">Sphingomonas pseudosanguinis</name>
    <dbReference type="NCBI Taxonomy" id="413712"/>
    <lineage>
        <taxon>Bacteria</taxon>
        <taxon>Pseudomonadati</taxon>
        <taxon>Pseudomonadota</taxon>
        <taxon>Alphaproteobacteria</taxon>
        <taxon>Sphingomonadales</taxon>
        <taxon>Sphingomonadaceae</taxon>
        <taxon>Sphingomonas</taxon>
    </lineage>
</organism>
<dbReference type="GO" id="GO:0005524">
    <property type="term" value="F:ATP binding"/>
    <property type="evidence" value="ECO:0007669"/>
    <property type="project" value="UniProtKB-UniRule"/>
</dbReference>
<evidence type="ECO:0000256" key="8">
    <source>
        <dbReference type="ARBA" id="ARBA00023125"/>
    </source>
</evidence>
<dbReference type="GO" id="GO:0003677">
    <property type="term" value="F:DNA binding"/>
    <property type="evidence" value="ECO:0007669"/>
    <property type="project" value="UniProtKB-KW"/>
</dbReference>
<evidence type="ECO:0000259" key="15">
    <source>
        <dbReference type="PROSITE" id="PS51198"/>
    </source>
</evidence>
<comment type="catalytic activity">
    <reaction evidence="11">
        <text>Couples ATP hydrolysis with the unwinding of duplex DNA by translocating in the 3'-5' direction.</text>
        <dbReference type="EC" id="5.6.2.4"/>
    </reaction>
</comment>
<dbReference type="PANTHER" id="PTHR11070">
    <property type="entry name" value="UVRD / RECB / PCRA DNA HELICASE FAMILY MEMBER"/>
    <property type="match status" value="1"/>
</dbReference>
<evidence type="ECO:0000256" key="12">
    <source>
        <dbReference type="ARBA" id="ARBA00034808"/>
    </source>
</evidence>
<keyword evidence="18" id="KW-1185">Reference proteome</keyword>
<keyword evidence="9" id="KW-0234">DNA repair</keyword>
<sequence>MSNMSKVLKDDGARRDAISLHDRSILVEAGAGSGKTAVMAGRIAAMLAEGVAPRSIAAVTFTELAASELLSRVREFVADLSAGTIATELRVALPDGLSQAHRDNLATASAAIDEITCSTIHGFCQRLIKPYPAEADIDPGAGVMDRNQADLTFLEIVDGWLRERLSGGQGGVLAEMVLHSPGETVALIHKIAENLRRRPTLTAPLVSPLEGHLTAFRQAVADFAGFLDGIAAVEPETVTIAEQLAEMATAVADGPDPATPAGLIRLLTSRPHPDLCKKDGAFYSYRKKGKWAAAAKQAGLAKADGDRLNDAADAHYAACCESWISLVQSAAGHALAALMDEARPILQRYREHKRASAQLDFDDLIFAARDLLRDHDAVRRSLGQRFAHVLVDEFQDTDPLQTEIFWRLCGEPVDGEDDWTQFRIRPGALFLVGDPKQAIYRFRGADVGAYVQARDAFRDQNPDSLLSISTNFRSCGSILTFVNERFEAVLSADGQPGFTALDSFHEDRGGLCVAALDITVADENGKASAEKQRDAEADAIAQLCAQLIESHPIIDRRSGAERPCLPGDIALLAPTGAELWRYEEALERRGIPVATQAGKGLFRRQEIQDLIALSRVLADRRDTLALGALLRGPLVGLTEEELLDIIWGLPRTEEQPDRIPRLDLSVDPAALAHPLARDIIERLQSLSRRVNSTTPHELLSQAVDVMRVRPLLLERHRGQAERALANVDLYLSLSTGYAVRGLRAFAEAMTAAWSDEARAVEGRPDAQEEAVALFTMHAAKGLEWPIVIPINTMTGVMAPESAVIDRQAETFYCPVLGVAPEGYETVRQAEKEELDRERIRLWYVAATRARELLVLPRLDITPSKSAWIGLVDLSLADLPALDASHLPAGFTTTAAGVANPQTRASFAAEAETIAAAQTRLTWLAPSRDENAAGRVLREEEPSLWTGSADDLPPELETTAQVQGGRERGLILHKLMEEVLTGETLEAEATLTDRAADLIRAFGKVPVADPATGLCAGELAGCVARSLALPEIAALRPELLAEFPVYALNGEGSDLMATAGIADALTIGSDGRPVALVDWKSDVNPNAQTLDHYRAQVSAYLDMTGADRGLIVLMTSGRIIEVQASAAIS</sequence>
<feature type="domain" description="UvrD-like helicase ATP-binding" evidence="15">
    <location>
        <begin position="8"/>
        <end position="475"/>
    </location>
</feature>
<keyword evidence="7 14" id="KW-0067">ATP-binding</keyword>
<dbReference type="PANTHER" id="PTHR11070:SF23">
    <property type="entry name" value="RECBCD ENZYME SUBUNIT RECB"/>
    <property type="match status" value="1"/>
</dbReference>
<protein>
    <recommendedName>
        <fullName evidence="12">DNA 3'-5' helicase</fullName>
        <ecNumber evidence="12">5.6.2.4</ecNumber>
    </recommendedName>
</protein>
<dbReference type="AlphaFoldDB" id="A0A7W6AAG8"/>
<dbReference type="GO" id="GO:0009338">
    <property type="term" value="C:exodeoxyribonuclease V complex"/>
    <property type="evidence" value="ECO:0007669"/>
    <property type="project" value="TreeGrafter"/>
</dbReference>
<dbReference type="InterPro" id="IPR014017">
    <property type="entry name" value="DNA_helicase_UvrD-like_C"/>
</dbReference>
<reference evidence="17 18" key="1">
    <citation type="submission" date="2020-08" db="EMBL/GenBank/DDBJ databases">
        <title>Genomic Encyclopedia of Type Strains, Phase IV (KMG-IV): sequencing the most valuable type-strain genomes for metagenomic binning, comparative biology and taxonomic classification.</title>
        <authorList>
            <person name="Goeker M."/>
        </authorList>
    </citation>
    <scope>NUCLEOTIDE SEQUENCE [LARGE SCALE GENOMIC DNA]</scope>
    <source>
        <strain evidence="17 18">DSM 19512</strain>
    </source>
</reference>
<dbReference type="RefSeq" id="WP_183952295.1">
    <property type="nucleotide sequence ID" value="NZ_JACIDH010000013.1"/>
</dbReference>